<name>A0A6A6SBQ9_9PLEO</name>
<dbReference type="Proteomes" id="UP000799753">
    <property type="component" value="Unassembled WGS sequence"/>
</dbReference>
<sequence>MTTTTPKKTLRIGILYEEVQMADLVGIDIIGNCSSRVVDMMTALIPSATTVQFPSIDMEFLYIASTLEPTWTTPKMFVRPTHTYDNAPRDLDIILIGGPNPATVPEASLKFLREASRLTKTILTTCTGGMWLAKSGVLDGRKATTNRMLLGSAKSSMPNVEWLDQRWVVDKGHFDGAELWTAGGAGCGIDMVIEYALKTFDQALVGMACTSLEFEVKERSQNYAGPLATALQVNLEVV</sequence>
<keyword evidence="3" id="KW-1185">Reference proteome</keyword>
<organism evidence="2 3">
    <name type="scientific">Massarina eburnea CBS 473.64</name>
    <dbReference type="NCBI Taxonomy" id="1395130"/>
    <lineage>
        <taxon>Eukaryota</taxon>
        <taxon>Fungi</taxon>
        <taxon>Dikarya</taxon>
        <taxon>Ascomycota</taxon>
        <taxon>Pezizomycotina</taxon>
        <taxon>Dothideomycetes</taxon>
        <taxon>Pleosporomycetidae</taxon>
        <taxon>Pleosporales</taxon>
        <taxon>Massarineae</taxon>
        <taxon>Massarinaceae</taxon>
        <taxon>Massarina</taxon>
    </lineage>
</organism>
<dbReference type="OrthoDB" id="543156at2759"/>
<dbReference type="InterPro" id="IPR002818">
    <property type="entry name" value="DJ-1/PfpI"/>
</dbReference>
<dbReference type="InterPro" id="IPR052158">
    <property type="entry name" value="INH-QAR"/>
</dbReference>
<accession>A0A6A6SBQ9</accession>
<dbReference type="AlphaFoldDB" id="A0A6A6SBQ9"/>
<feature type="domain" description="DJ-1/PfpI" evidence="1">
    <location>
        <begin position="62"/>
        <end position="172"/>
    </location>
</feature>
<dbReference type="PANTHER" id="PTHR43130:SF7">
    <property type="entry name" value="DJ-1_PFPI DOMAIN-CONTAINING PROTEIN"/>
    <property type="match status" value="1"/>
</dbReference>
<dbReference type="SUPFAM" id="SSF52317">
    <property type="entry name" value="Class I glutamine amidotransferase-like"/>
    <property type="match status" value="1"/>
</dbReference>
<protein>
    <submittedName>
        <fullName evidence="2">DJ-1/PfpI family protein</fullName>
    </submittedName>
</protein>
<evidence type="ECO:0000313" key="2">
    <source>
        <dbReference type="EMBL" id="KAF2645000.1"/>
    </source>
</evidence>
<dbReference type="EMBL" id="MU006778">
    <property type="protein sequence ID" value="KAF2645000.1"/>
    <property type="molecule type" value="Genomic_DNA"/>
</dbReference>
<gene>
    <name evidence="2" type="ORF">P280DRAFT_466244</name>
</gene>
<evidence type="ECO:0000259" key="1">
    <source>
        <dbReference type="Pfam" id="PF01965"/>
    </source>
</evidence>
<proteinExistence type="predicted"/>
<dbReference type="PANTHER" id="PTHR43130">
    <property type="entry name" value="ARAC-FAMILY TRANSCRIPTIONAL REGULATOR"/>
    <property type="match status" value="1"/>
</dbReference>
<dbReference type="Gene3D" id="3.40.50.880">
    <property type="match status" value="1"/>
</dbReference>
<dbReference type="Pfam" id="PF01965">
    <property type="entry name" value="DJ-1_PfpI"/>
    <property type="match status" value="1"/>
</dbReference>
<evidence type="ECO:0000313" key="3">
    <source>
        <dbReference type="Proteomes" id="UP000799753"/>
    </source>
</evidence>
<reference evidence="2" key="1">
    <citation type="journal article" date="2020" name="Stud. Mycol.">
        <title>101 Dothideomycetes genomes: a test case for predicting lifestyles and emergence of pathogens.</title>
        <authorList>
            <person name="Haridas S."/>
            <person name="Albert R."/>
            <person name="Binder M."/>
            <person name="Bloem J."/>
            <person name="Labutti K."/>
            <person name="Salamov A."/>
            <person name="Andreopoulos B."/>
            <person name="Baker S."/>
            <person name="Barry K."/>
            <person name="Bills G."/>
            <person name="Bluhm B."/>
            <person name="Cannon C."/>
            <person name="Castanera R."/>
            <person name="Culley D."/>
            <person name="Daum C."/>
            <person name="Ezra D."/>
            <person name="Gonzalez J."/>
            <person name="Henrissat B."/>
            <person name="Kuo A."/>
            <person name="Liang C."/>
            <person name="Lipzen A."/>
            <person name="Lutzoni F."/>
            <person name="Magnuson J."/>
            <person name="Mondo S."/>
            <person name="Nolan M."/>
            <person name="Ohm R."/>
            <person name="Pangilinan J."/>
            <person name="Park H.-J."/>
            <person name="Ramirez L."/>
            <person name="Alfaro M."/>
            <person name="Sun H."/>
            <person name="Tritt A."/>
            <person name="Yoshinaga Y."/>
            <person name="Zwiers L.-H."/>
            <person name="Turgeon B."/>
            <person name="Goodwin S."/>
            <person name="Spatafora J."/>
            <person name="Crous P."/>
            <person name="Grigoriev I."/>
        </authorList>
    </citation>
    <scope>NUCLEOTIDE SEQUENCE</scope>
    <source>
        <strain evidence="2">CBS 473.64</strain>
    </source>
</reference>
<dbReference type="InterPro" id="IPR029062">
    <property type="entry name" value="Class_I_gatase-like"/>
</dbReference>